<dbReference type="Proteomes" id="UP000887563">
    <property type="component" value="Unplaced"/>
</dbReference>
<feature type="region of interest" description="Disordered" evidence="1">
    <location>
        <begin position="178"/>
        <end position="199"/>
    </location>
</feature>
<feature type="compositionally biased region" description="Acidic residues" evidence="1">
    <location>
        <begin position="87"/>
        <end position="96"/>
    </location>
</feature>
<feature type="region of interest" description="Disordered" evidence="1">
    <location>
        <begin position="382"/>
        <end position="419"/>
    </location>
</feature>
<feature type="compositionally biased region" description="Basic and acidic residues" evidence="1">
    <location>
        <begin position="35"/>
        <end position="44"/>
    </location>
</feature>
<name>A0A914M7W9_MELIC</name>
<accession>A0A914M7W9</accession>
<feature type="compositionally biased region" description="Acidic residues" evidence="1">
    <location>
        <begin position="106"/>
        <end position="121"/>
    </location>
</feature>
<sequence>MVLTMRERVRIVRQAENNNTDRDKMIEEIRRNAAKARERLRQESEINENTQPMAPLSKKPKIVGDIVASKKAADNKKKAITHFFHDSDDESEEDEAEKFTTKKGEEEDEDEDESVTDEDESVTVTTEKDKKTTAQQRADGKNAAVRPTERPPWITTSSQETFVGPRFLADTFQETVATFQGPSGSRQLPPFGGVSDNAEFGVRSQPDAGLQQLTKVMTELFEKFQKKQNDDTKQVFKDVVKKLLDDESEKTKTKTNKSYDNVKEIVETVGENLLITLCGPENLTLPDIKQAVTKKNTEGNGFLSALRSDMQGLRADVVKKVAELVKEKSFDKFVKGQDKDHERHQKVLQAIDEGLKQFSTSICAEFGKLENRLNGLEEQYTAGSNVLPSEDEDDDEDSKDKRGNVSKNTVSRKTIQPMFDNNAVTSDQQSQPLKHDVGTQTDATTEARIRLDCSIETNFGNNLETKTFNLTFRTI</sequence>
<protein>
    <submittedName>
        <fullName evidence="3">Uncharacterized protein</fullName>
    </submittedName>
</protein>
<organism evidence="2 3">
    <name type="scientific">Meloidogyne incognita</name>
    <name type="common">Southern root-knot nematode worm</name>
    <name type="synonym">Oxyuris incognita</name>
    <dbReference type="NCBI Taxonomy" id="6306"/>
    <lineage>
        <taxon>Eukaryota</taxon>
        <taxon>Metazoa</taxon>
        <taxon>Ecdysozoa</taxon>
        <taxon>Nematoda</taxon>
        <taxon>Chromadorea</taxon>
        <taxon>Rhabditida</taxon>
        <taxon>Tylenchina</taxon>
        <taxon>Tylenchomorpha</taxon>
        <taxon>Tylenchoidea</taxon>
        <taxon>Meloidogynidae</taxon>
        <taxon>Meloidogyninae</taxon>
        <taxon>Meloidogyne</taxon>
        <taxon>Meloidogyne incognita group</taxon>
    </lineage>
</organism>
<evidence type="ECO:0000313" key="2">
    <source>
        <dbReference type="Proteomes" id="UP000887563"/>
    </source>
</evidence>
<evidence type="ECO:0000256" key="1">
    <source>
        <dbReference type="SAM" id="MobiDB-lite"/>
    </source>
</evidence>
<evidence type="ECO:0000313" key="3">
    <source>
        <dbReference type="WBParaSite" id="Minc3s01280g22421"/>
    </source>
</evidence>
<proteinExistence type="predicted"/>
<feature type="compositionally biased region" description="Polar residues" evidence="1">
    <location>
        <begin position="405"/>
        <end position="414"/>
    </location>
</feature>
<feature type="region of interest" description="Disordered" evidence="1">
    <location>
        <begin position="35"/>
        <end position="161"/>
    </location>
</feature>
<keyword evidence="2" id="KW-1185">Reference proteome</keyword>
<dbReference type="AlphaFoldDB" id="A0A914M7W9"/>
<dbReference type="WBParaSite" id="Minc3s01280g22421">
    <property type="protein sequence ID" value="Minc3s01280g22421"/>
    <property type="gene ID" value="Minc3s01280g22421"/>
</dbReference>
<reference evidence="3" key="1">
    <citation type="submission" date="2022-11" db="UniProtKB">
        <authorList>
            <consortium name="WormBaseParasite"/>
        </authorList>
    </citation>
    <scope>IDENTIFICATION</scope>
</reference>